<dbReference type="AlphaFoldDB" id="A0A1V9YTX8"/>
<gene>
    <name evidence="3" type="ORF">THRCLA_09856</name>
</gene>
<dbReference type="EMBL" id="JNBS01002813">
    <property type="protein sequence ID" value="OQR89212.1"/>
    <property type="molecule type" value="Genomic_DNA"/>
</dbReference>
<feature type="region of interest" description="Disordered" evidence="2">
    <location>
        <begin position="256"/>
        <end position="275"/>
    </location>
</feature>
<dbReference type="CDD" id="cd14686">
    <property type="entry name" value="bZIP"/>
    <property type="match status" value="1"/>
</dbReference>
<comment type="caution">
    <text evidence="3">The sequence shown here is derived from an EMBL/GenBank/DDBJ whole genome shotgun (WGS) entry which is preliminary data.</text>
</comment>
<protein>
    <recommendedName>
        <fullName evidence="5">BZIP domain-containing protein</fullName>
    </recommendedName>
</protein>
<feature type="compositionally biased region" description="Polar residues" evidence="2">
    <location>
        <begin position="185"/>
        <end position="208"/>
    </location>
</feature>
<feature type="compositionally biased region" description="Basic and acidic residues" evidence="2">
    <location>
        <begin position="213"/>
        <end position="227"/>
    </location>
</feature>
<feature type="compositionally biased region" description="Polar residues" evidence="2">
    <location>
        <begin position="133"/>
        <end position="160"/>
    </location>
</feature>
<dbReference type="Proteomes" id="UP000243217">
    <property type="component" value="Unassembled WGS sequence"/>
</dbReference>
<evidence type="ECO:0000313" key="4">
    <source>
        <dbReference type="Proteomes" id="UP000243217"/>
    </source>
</evidence>
<organism evidence="3 4">
    <name type="scientific">Thraustotheca clavata</name>
    <dbReference type="NCBI Taxonomy" id="74557"/>
    <lineage>
        <taxon>Eukaryota</taxon>
        <taxon>Sar</taxon>
        <taxon>Stramenopiles</taxon>
        <taxon>Oomycota</taxon>
        <taxon>Saprolegniomycetes</taxon>
        <taxon>Saprolegniales</taxon>
        <taxon>Achlyaceae</taxon>
        <taxon>Thraustotheca</taxon>
    </lineage>
</organism>
<feature type="compositionally biased region" description="Basic and acidic residues" evidence="2">
    <location>
        <begin position="235"/>
        <end position="245"/>
    </location>
</feature>
<name>A0A1V9YTX8_9STRA</name>
<proteinExistence type="predicted"/>
<accession>A0A1V9YTX8</accession>
<sequence length="470" mass="52783">MDNPYEFLLPRHGNNGNENGGNGANASNRMQMQSSAHTPMGAMTMGYSYAQVSNNNAMLDMALGMHPIPYEHPGYNGMDMMGHAAPVMPHMDAAHHGMAPMDPFQYNMTPARPDHAQPAFYTMNAMNYSMYSTPNPHVTHDQQLPQVPQSSIPKPTNPRNSVAPYQPPPQPTFNAPRASPAHETSPVQPVSTLTTTASGQNGSEASYESSEEVNAKSEKRRSQVRDASRRRRAKHKEEEANLVKRISELKKQVELMEGPTSNGDSLNPTSGMTDHDMEQAFKDQQQIVEKLKGEHRQLQEKLKEHEEFARQLQKGIQHLSGGGGAPMGSLTGGFSNMISSGVSIPPQTFDWSWIYHGDVEWIHEIVRTGFQELYQWKPPVNGRDPVNASAMGWTSDFWESEHTMCFSTKKSIHNAVMREFVSKTWDILSNRDKSRRVYPDWKELEVLKWVSEDIVVVRIFESTGSRNVTF</sequence>
<feature type="region of interest" description="Disordered" evidence="2">
    <location>
        <begin position="133"/>
        <end position="245"/>
    </location>
</feature>
<evidence type="ECO:0000313" key="3">
    <source>
        <dbReference type="EMBL" id="OQR89212.1"/>
    </source>
</evidence>
<keyword evidence="1" id="KW-0175">Coiled coil</keyword>
<feature type="region of interest" description="Disordered" evidence="2">
    <location>
        <begin position="1"/>
        <end position="27"/>
    </location>
</feature>
<reference evidence="3 4" key="1">
    <citation type="journal article" date="2014" name="Genome Biol. Evol.">
        <title>The secreted proteins of Achlya hypogyna and Thraustotheca clavata identify the ancestral oomycete secretome and reveal gene acquisitions by horizontal gene transfer.</title>
        <authorList>
            <person name="Misner I."/>
            <person name="Blouin N."/>
            <person name="Leonard G."/>
            <person name="Richards T.A."/>
            <person name="Lane C.E."/>
        </authorList>
    </citation>
    <scope>NUCLEOTIDE SEQUENCE [LARGE SCALE GENOMIC DNA]</scope>
    <source>
        <strain evidence="3 4">ATCC 34112</strain>
    </source>
</reference>
<feature type="coiled-coil region" evidence="1">
    <location>
        <begin position="281"/>
        <end position="315"/>
    </location>
</feature>
<dbReference type="OrthoDB" id="74575at2759"/>
<keyword evidence="4" id="KW-1185">Reference proteome</keyword>
<feature type="non-terminal residue" evidence="3">
    <location>
        <position position="470"/>
    </location>
</feature>
<evidence type="ECO:0008006" key="5">
    <source>
        <dbReference type="Google" id="ProtNLM"/>
    </source>
</evidence>
<dbReference type="STRING" id="74557.A0A1V9YTX8"/>
<feature type="compositionally biased region" description="Polar residues" evidence="2">
    <location>
        <begin position="259"/>
        <end position="272"/>
    </location>
</feature>
<evidence type="ECO:0000256" key="1">
    <source>
        <dbReference type="SAM" id="Coils"/>
    </source>
</evidence>
<evidence type="ECO:0000256" key="2">
    <source>
        <dbReference type="SAM" id="MobiDB-lite"/>
    </source>
</evidence>